<feature type="compositionally biased region" description="Basic and acidic residues" evidence="1">
    <location>
        <begin position="100"/>
        <end position="114"/>
    </location>
</feature>
<reference evidence="2 3" key="1">
    <citation type="journal article" date="2013" name="PLoS Genet.">
        <title>The genome and development-dependent transcriptomes of Pyronema confluens: a window into fungal evolution.</title>
        <authorList>
            <person name="Traeger S."/>
            <person name="Altegoer F."/>
            <person name="Freitag M."/>
            <person name="Gabaldon T."/>
            <person name="Kempken F."/>
            <person name="Kumar A."/>
            <person name="Marcet-Houben M."/>
            <person name="Poggeler S."/>
            <person name="Stajich J.E."/>
            <person name="Nowrousian M."/>
        </authorList>
    </citation>
    <scope>NUCLEOTIDE SEQUENCE [LARGE SCALE GENOMIC DNA]</scope>
    <source>
        <strain evidence="3">CBS 100304</strain>
        <tissue evidence="2">Vegetative mycelium</tissue>
    </source>
</reference>
<evidence type="ECO:0000256" key="1">
    <source>
        <dbReference type="SAM" id="MobiDB-lite"/>
    </source>
</evidence>
<protein>
    <submittedName>
        <fullName evidence="2">Uncharacterized protein</fullName>
    </submittedName>
</protein>
<sequence length="248" mass="27044">MSTATKIKLGSDPAAIALQSRIDASVAATRGMINSWLPSGTNISSTSAPDSDDEEAEMMFKPAPPRLGVGATPPASFIASQSKDILRRNILGGRKATKAMPEELKKLQKQRKEESESEDEEGRSALGGGKKRTAAGGDLRKDNKNKKTKVVEAKEVQVAVEVREDKPKPVKEKTAEQKAAKKAKKEKQKQKMVEEKDTKAESSESPAVKKEVVDATTTKEDKIQDADMTQGGKKRNKKNKNRNKELTD</sequence>
<feature type="region of interest" description="Disordered" evidence="1">
    <location>
        <begin position="36"/>
        <end position="57"/>
    </location>
</feature>
<dbReference type="EMBL" id="HF935615">
    <property type="protein sequence ID" value="CCX31594.1"/>
    <property type="molecule type" value="Genomic_DNA"/>
</dbReference>
<dbReference type="OMA" id="PVESKHQ"/>
<evidence type="ECO:0000313" key="2">
    <source>
        <dbReference type="EMBL" id="CCX31594.1"/>
    </source>
</evidence>
<gene>
    <name evidence="2" type="ORF">PCON_11035</name>
</gene>
<feature type="compositionally biased region" description="Basic and acidic residues" evidence="1">
    <location>
        <begin position="149"/>
        <end position="179"/>
    </location>
</feature>
<accession>U4LHI7</accession>
<organism evidence="2 3">
    <name type="scientific">Pyronema omphalodes (strain CBS 100304)</name>
    <name type="common">Pyronema confluens</name>
    <dbReference type="NCBI Taxonomy" id="1076935"/>
    <lineage>
        <taxon>Eukaryota</taxon>
        <taxon>Fungi</taxon>
        <taxon>Dikarya</taxon>
        <taxon>Ascomycota</taxon>
        <taxon>Pezizomycotina</taxon>
        <taxon>Pezizomycetes</taxon>
        <taxon>Pezizales</taxon>
        <taxon>Pyronemataceae</taxon>
        <taxon>Pyronema</taxon>
    </lineage>
</organism>
<proteinExistence type="predicted"/>
<keyword evidence="3" id="KW-1185">Reference proteome</keyword>
<feature type="compositionally biased region" description="Basic and acidic residues" evidence="1">
    <location>
        <begin position="189"/>
        <end position="225"/>
    </location>
</feature>
<feature type="compositionally biased region" description="Basic residues" evidence="1">
    <location>
        <begin position="232"/>
        <end position="241"/>
    </location>
</feature>
<name>U4LHI7_PYROM</name>
<dbReference type="AlphaFoldDB" id="U4LHI7"/>
<dbReference type="Proteomes" id="UP000018144">
    <property type="component" value="Unassembled WGS sequence"/>
</dbReference>
<evidence type="ECO:0000313" key="3">
    <source>
        <dbReference type="Proteomes" id="UP000018144"/>
    </source>
</evidence>
<dbReference type="OrthoDB" id="3438340at2759"/>
<feature type="compositionally biased region" description="Polar residues" evidence="1">
    <location>
        <begin position="36"/>
        <end position="49"/>
    </location>
</feature>
<feature type="region of interest" description="Disordered" evidence="1">
    <location>
        <begin position="91"/>
        <end position="248"/>
    </location>
</feature>